<reference evidence="1 2" key="1">
    <citation type="submission" date="2020-08" db="EMBL/GenBank/DDBJ databases">
        <title>Genomic Encyclopedia of Type Strains, Phase IV (KMG-IV): sequencing the most valuable type-strain genomes for metagenomic binning, comparative biology and taxonomic classification.</title>
        <authorList>
            <person name="Goeker M."/>
        </authorList>
    </citation>
    <scope>NUCLEOTIDE SEQUENCE [LARGE SCALE GENOMIC DNA]</scope>
    <source>
        <strain evidence="1 2">DSM 10633</strain>
    </source>
</reference>
<dbReference type="Proteomes" id="UP000557217">
    <property type="component" value="Unassembled WGS sequence"/>
</dbReference>
<proteinExistence type="predicted"/>
<evidence type="ECO:0000313" key="1">
    <source>
        <dbReference type="EMBL" id="MBB5148202.1"/>
    </source>
</evidence>
<dbReference type="EMBL" id="JACHGZ010000004">
    <property type="protein sequence ID" value="MBB5148202.1"/>
    <property type="molecule type" value="Genomic_DNA"/>
</dbReference>
<gene>
    <name evidence="1" type="ORF">HNR36_000587</name>
</gene>
<evidence type="ECO:0000313" key="2">
    <source>
        <dbReference type="Proteomes" id="UP000557217"/>
    </source>
</evidence>
<organism evidence="1 2">
    <name type="scientific">Ureibacillus thermosphaericus</name>
    <dbReference type="NCBI Taxonomy" id="51173"/>
    <lineage>
        <taxon>Bacteria</taxon>
        <taxon>Bacillati</taxon>
        <taxon>Bacillota</taxon>
        <taxon>Bacilli</taxon>
        <taxon>Bacillales</taxon>
        <taxon>Caryophanaceae</taxon>
        <taxon>Ureibacillus</taxon>
    </lineage>
</organism>
<protein>
    <submittedName>
        <fullName evidence="1">Uncharacterized protein</fullName>
    </submittedName>
</protein>
<comment type="caution">
    <text evidence="1">The sequence shown here is derived from an EMBL/GenBank/DDBJ whole genome shotgun (WGS) entry which is preliminary data.</text>
</comment>
<dbReference type="AlphaFoldDB" id="A0A840PTX6"/>
<name>A0A840PTX6_URETH</name>
<keyword evidence="2" id="KW-1185">Reference proteome</keyword>
<accession>A0A840PTX6</accession>
<sequence length="74" mass="8653">MQMNKNGIRVVNNNKDREKLQQELRKLNYKEYAEFIGYENGIEVTIIVPNHKALVQAMLQDGFVLQRFSRGEIA</sequence>